<proteinExistence type="predicted"/>
<sequence length="325" mass="34171">MTSTAAHHLRHIPLGLAFAFALLVNPARADEGGVSFWAPGQFGSLAAVPSDPGWSLALSYFHASADAGLSKNFLVGGRLTAGIDATADLVFAFPTYTFAQPVFGGQAALSVGWAAGQARGSAGIGLAGPRGNSFDSSQSDKVTGGSDVYGLGTLKWHDGNDNFMVYGMFGIPVGAYRVGRLANLGTNHGAIDGGGGYTYFDEKKGREFSIVGGLTYNFENTDTHYQNGVDAHVDWAASQFLSEQVHVGLVGYFYDQLTGDSGSGATLGPFKSRVAAVGPQVGYFFPIGAQKGYLNLKAYWEFAAENRAKGWNVWLTLALPLSGAR</sequence>
<dbReference type="Proteomes" id="UP001363010">
    <property type="component" value="Unassembled WGS sequence"/>
</dbReference>
<reference evidence="2 3" key="1">
    <citation type="submission" date="2024-03" db="EMBL/GenBank/DDBJ databases">
        <title>Novel species of the genus Variovorax.</title>
        <authorList>
            <person name="Liu Q."/>
            <person name="Xin Y.-H."/>
        </authorList>
    </citation>
    <scope>NUCLEOTIDE SEQUENCE [LARGE SCALE GENOMIC DNA]</scope>
    <source>
        <strain evidence="2 3">KACC 18501</strain>
    </source>
</reference>
<accession>A0ABU8VXS5</accession>
<dbReference type="RefSeq" id="WP_340363671.1">
    <property type="nucleotide sequence ID" value="NZ_JBBKZV010000005.1"/>
</dbReference>
<keyword evidence="1" id="KW-0732">Signal</keyword>
<keyword evidence="3" id="KW-1185">Reference proteome</keyword>
<dbReference type="InterPro" id="IPR025737">
    <property type="entry name" value="FApF"/>
</dbReference>
<comment type="caution">
    <text evidence="2">The sequence shown here is derived from an EMBL/GenBank/DDBJ whole genome shotgun (WGS) entry which is preliminary data.</text>
</comment>
<feature type="chain" id="PRO_5046709634" evidence="1">
    <location>
        <begin position="30"/>
        <end position="325"/>
    </location>
</feature>
<organism evidence="2 3">
    <name type="scientific">Variovorax humicola</name>
    <dbReference type="NCBI Taxonomy" id="1769758"/>
    <lineage>
        <taxon>Bacteria</taxon>
        <taxon>Pseudomonadati</taxon>
        <taxon>Pseudomonadota</taxon>
        <taxon>Betaproteobacteria</taxon>
        <taxon>Burkholderiales</taxon>
        <taxon>Comamonadaceae</taxon>
        <taxon>Variovorax</taxon>
    </lineage>
</organism>
<protein>
    <submittedName>
        <fullName evidence="2">Transporter</fullName>
    </submittedName>
</protein>
<name>A0ABU8VXS5_9BURK</name>
<feature type="signal peptide" evidence="1">
    <location>
        <begin position="1"/>
        <end position="29"/>
    </location>
</feature>
<evidence type="ECO:0000313" key="2">
    <source>
        <dbReference type="EMBL" id="MEJ8822629.1"/>
    </source>
</evidence>
<dbReference type="Pfam" id="PF13557">
    <property type="entry name" value="Phenol_MetA_deg"/>
    <property type="match status" value="1"/>
</dbReference>
<evidence type="ECO:0000313" key="3">
    <source>
        <dbReference type="Proteomes" id="UP001363010"/>
    </source>
</evidence>
<gene>
    <name evidence="2" type="ORF">WKW80_11380</name>
</gene>
<evidence type="ECO:0000256" key="1">
    <source>
        <dbReference type="SAM" id="SignalP"/>
    </source>
</evidence>
<dbReference type="EMBL" id="JBBKZV010000005">
    <property type="protein sequence ID" value="MEJ8822629.1"/>
    <property type="molecule type" value="Genomic_DNA"/>
</dbReference>